<proteinExistence type="inferred from homology"/>
<dbReference type="SMART" id="SM00727">
    <property type="entry name" value="STI1"/>
    <property type="match status" value="4"/>
</dbReference>
<feature type="coiled-coil region" evidence="8">
    <location>
        <begin position="870"/>
        <end position="925"/>
    </location>
</feature>
<dbReference type="SUPFAM" id="SSF54236">
    <property type="entry name" value="Ubiquitin-like"/>
    <property type="match status" value="1"/>
</dbReference>
<feature type="domain" description="Kinesin motor" evidence="11">
    <location>
        <begin position="5"/>
        <end position="301"/>
    </location>
</feature>
<dbReference type="SMART" id="SM00129">
    <property type="entry name" value="KISc"/>
    <property type="match status" value="1"/>
</dbReference>
<dbReference type="PRINTS" id="PR02083">
    <property type="entry name" value="GKINASEAP1"/>
</dbReference>
<dbReference type="GO" id="GO:0003777">
    <property type="term" value="F:microtubule motor activity"/>
    <property type="evidence" value="ECO:0007669"/>
    <property type="project" value="InterPro"/>
</dbReference>
<keyword evidence="7" id="KW-0505">Motor protein</keyword>
<feature type="region of interest" description="Disordered" evidence="9">
    <location>
        <begin position="743"/>
        <end position="765"/>
    </location>
</feature>
<evidence type="ECO:0000313" key="12">
    <source>
        <dbReference type="EMBL" id="KAA8592157.1"/>
    </source>
</evidence>
<sequence length="1972" mass="221629">MSEECVRVAVRIRPLLPKEVLHNHQVCVRVVPGSSQVMLGSDRLFSFDHAFVPTASQDEVYESCVQPLVESLLDGYNATIFCYGQTGSGKTYTLGGGHLDEEGGIIDRVAQDLFLMLGEKRKNSDVVVGAKEMVVTSAEELLSVLETGNALRHTGTTAMNEHSSRSHAIFTLQLIQSCHNNNSSFKSVRSSKLCLVDLAGSERAGKTGNNGTRLKESVHINTGLLALGNVIRALSDPARNRRGNNCNSAHIPYRDAKITRLLRDSLGGNAHTLMVACVSPSHHSVAETLSVLQFASKVRHIRNRPGAISTHTEVKSCPTTWDPGEARLGELEYEVQTLRELLKETEREMEKVRTVGRAGEGDDFKQLSQMRMSDPDEKVIQEEPSQYCLLAQEAAALLTDISSPTPSHSFRQRLQDWQERLTAVDHLHQAYEKDCSEGPLTIEEQLLEQKDAELRQVQKEVEKLLQERKTHLQDLEEEKKRTCIQTEHLVDQQIIINRLRIDLVTFRGATSAATVETRTSGDSGKRPHSVPLIRHSCGHGAPRRIHSSPPAYSLERVMAAFKMRGHLLLAEIEQKEKVYSPFIKQQAESKDGDQENEEEDDIFVGRMGFRRSLNRTWTSRQKKLSLKEKNSEPDQTSDGDPVVQPQRVTGTKENHAKHMRKARLRACVTQRRIQELSVNMSMKEELIKKLDKTAKETQAVERHGRHSGDGKTVDVLARLSMQSQQVRAEVYRSLQHMRLQRAQLQSSLRQQGETNNNKEVDQNGEQRAGDLTVCKIKQKLHGCSWLEEEEEEVLQKRAELQELEEELQRREEVLLRREACLQQKNKLEIKMLQSSQVLSQDLLRVSLRLETLEEQLQSSCHVRQTGGVTIEELEKERDMLKKRRDTLDSQLKDNRVLTVEEEHSLLQLEEAIEALDAALEFKNHSIHDKQRKLLIPDYSLYHSQSPEPAQLCDVIRKLKRLSPPEASELLIKYFNKVVCLREMERHLRLRCEELELHAGEQEVVLREMEVAMQRMALDTDRRLTQQHQDHQNNIQLLLQKLKEGGSGEAQQAIEHRLEHLEKELFFYKSSSRQLKKKLKELLTLVFLFEMASSAMITVPTTASRFALLQIDSDSDSDASDAGKTTTKTGPKPRQGKAGAAGGKAAQCNDKKKDKKKKKKEQQQSEANELRNLAFKKIPQKSCAPPPSMTLSGIAGELLSPASGDHPIPSEGWQQWKQRDEQITSELYEADLEKALILSKLEYEQKKPLNNTNASSPKAPGGKEGGGKKDKKKNHQAKDKKTVSLQDFQAEGSAGERKRIDQFQKPSLYGPDGRAANVALRIGQEERFFNKLEDDVTRIVQQEKRREQYANSHGQEVPSIEHERDPRAEQLKYDLEKKDQEIDKLKKNISQWEGKYRDVKTRNSQLLKMLQQGEMKDKAELLLQVEELLHIKEELSLQRHYTLPWNKKGQKSKVCSQNNQNISLVSIPVRAGTHSHNFLPSHRDSAHLHPGTLRTSAVSTEMSGAGKDEPTAPGDCQRSETIHVAVKSLTEIRDFTVRGCCTVRQLKWGLAERLGVLAEQLELSHSGRVLRESELLSHLKAQDESVSLCVIQRSQRLSAATTCDPGSEMIQSELPAGLDRDPDSFSLSPTSPLCLVEGLDSLGLTNSGPGFLPALQRPMESRLLADPEMMRRVLGSPFVQSTLSTYSPQLTRQLILSNPQIQQLLQTNPEVGDILNNTIFIKQVMEHVRNPEKENPESITGDSDRFQKTSQIHIGAPPVVTTSSGTQQPTDRESNETPPVSSPSTDPLREWTASATSLLEEITASPGLMESLLSGPYVSSLLNCLGQNPDLAAQMLLSHPLFSGNPQLQEQMRQQIPLFLQQMQSPELLSAMLNPRAMEALLHIQHGLQTLAAEVPTLIPIARVNATPELASDSVLTNQSGSGPCVATVTEEQQYQFVHQMLQALANTNHGVHVEEAEFQDELEHLSSMGYGD</sequence>
<dbReference type="GO" id="GO:0007018">
    <property type="term" value="P:microtubule-based movement"/>
    <property type="evidence" value="ECO:0007669"/>
    <property type="project" value="InterPro"/>
</dbReference>
<feature type="domain" description="Ubiquitin-like" evidence="10">
    <location>
        <begin position="1521"/>
        <end position="1595"/>
    </location>
</feature>
<keyword evidence="5 8" id="KW-0175">Coiled coil</keyword>
<feature type="region of interest" description="Disordered" evidence="9">
    <location>
        <begin position="1113"/>
        <end position="1216"/>
    </location>
</feature>
<dbReference type="PROSITE" id="PS00411">
    <property type="entry name" value="KINESIN_MOTOR_1"/>
    <property type="match status" value="1"/>
</dbReference>
<evidence type="ECO:0008006" key="14">
    <source>
        <dbReference type="Google" id="ProtNLM"/>
    </source>
</evidence>
<dbReference type="InterPro" id="IPR000626">
    <property type="entry name" value="Ubiquitin-like_dom"/>
</dbReference>
<dbReference type="SUPFAM" id="SSF52540">
    <property type="entry name" value="P-loop containing nucleoside triphosphate hydrolases"/>
    <property type="match status" value="1"/>
</dbReference>
<dbReference type="GO" id="GO:0005794">
    <property type="term" value="C:Golgi apparatus"/>
    <property type="evidence" value="ECO:0007669"/>
    <property type="project" value="InterPro"/>
</dbReference>
<feature type="coiled-coil region" evidence="8">
    <location>
        <begin position="1367"/>
        <end position="1437"/>
    </location>
</feature>
<dbReference type="EMBL" id="VOFY01000005">
    <property type="protein sequence ID" value="KAA8592157.1"/>
    <property type="molecule type" value="Genomic_DNA"/>
</dbReference>
<dbReference type="GO" id="GO:0005875">
    <property type="term" value="C:microtubule associated complex"/>
    <property type="evidence" value="ECO:0007669"/>
    <property type="project" value="TreeGrafter"/>
</dbReference>
<feature type="region of interest" description="Disordered" evidence="9">
    <location>
        <begin position="1751"/>
        <end position="1787"/>
    </location>
</feature>
<dbReference type="GO" id="GO:0005524">
    <property type="term" value="F:ATP binding"/>
    <property type="evidence" value="ECO:0007669"/>
    <property type="project" value="UniProtKB-UniRule"/>
</dbReference>
<dbReference type="Pfam" id="PF23195">
    <property type="entry name" value="UBQLN1"/>
    <property type="match status" value="1"/>
</dbReference>
<dbReference type="GO" id="GO:0051231">
    <property type="term" value="P:spindle elongation"/>
    <property type="evidence" value="ECO:0007669"/>
    <property type="project" value="TreeGrafter"/>
</dbReference>
<evidence type="ECO:0000256" key="8">
    <source>
        <dbReference type="SAM" id="Coils"/>
    </source>
</evidence>
<keyword evidence="4 7" id="KW-0067">ATP-binding</keyword>
<comment type="caution">
    <text evidence="12">The sequence shown here is derived from an EMBL/GenBank/DDBJ whole genome shotgun (WGS) entry which is preliminary data.</text>
</comment>
<evidence type="ECO:0000256" key="2">
    <source>
        <dbReference type="ARBA" id="ARBA00022490"/>
    </source>
</evidence>
<name>A0A5J5DFS6_9PERO</name>
<feature type="compositionally biased region" description="Polar residues" evidence="9">
    <location>
        <begin position="1775"/>
        <end position="1784"/>
    </location>
</feature>
<dbReference type="GO" id="GO:0007165">
    <property type="term" value="P:signal transduction"/>
    <property type="evidence" value="ECO:0007669"/>
    <property type="project" value="InterPro"/>
</dbReference>
<dbReference type="InterPro" id="IPR029071">
    <property type="entry name" value="Ubiquitin-like_domsf"/>
</dbReference>
<comment type="similarity">
    <text evidence="7">Belongs to the TRAFAC class myosin-kinesin ATPase superfamily. Kinesin family.</text>
</comment>
<evidence type="ECO:0000256" key="5">
    <source>
        <dbReference type="ARBA" id="ARBA00023054"/>
    </source>
</evidence>
<dbReference type="Gene3D" id="3.40.850.10">
    <property type="entry name" value="Kinesin motor domain"/>
    <property type="match status" value="2"/>
</dbReference>
<evidence type="ECO:0000259" key="11">
    <source>
        <dbReference type="PROSITE" id="PS50067"/>
    </source>
</evidence>
<dbReference type="GO" id="GO:0008017">
    <property type="term" value="F:microtubule binding"/>
    <property type="evidence" value="ECO:0007669"/>
    <property type="project" value="InterPro"/>
</dbReference>
<organism evidence="12 13">
    <name type="scientific">Etheostoma spectabile</name>
    <name type="common">orangethroat darter</name>
    <dbReference type="NCBI Taxonomy" id="54343"/>
    <lineage>
        <taxon>Eukaryota</taxon>
        <taxon>Metazoa</taxon>
        <taxon>Chordata</taxon>
        <taxon>Craniata</taxon>
        <taxon>Vertebrata</taxon>
        <taxon>Euteleostomi</taxon>
        <taxon>Actinopterygii</taxon>
        <taxon>Neopterygii</taxon>
        <taxon>Teleostei</taxon>
        <taxon>Neoteleostei</taxon>
        <taxon>Acanthomorphata</taxon>
        <taxon>Eupercaria</taxon>
        <taxon>Perciformes</taxon>
        <taxon>Percoidei</taxon>
        <taxon>Percidae</taxon>
        <taxon>Etheostomatinae</taxon>
        <taxon>Etheostoma</taxon>
    </lineage>
</organism>
<feature type="coiled-coil region" evidence="8">
    <location>
        <begin position="440"/>
        <end position="481"/>
    </location>
</feature>
<evidence type="ECO:0000256" key="7">
    <source>
        <dbReference type="PROSITE-ProRule" id="PRU00283"/>
    </source>
</evidence>
<evidence type="ECO:0000256" key="9">
    <source>
        <dbReference type="SAM" id="MobiDB-lite"/>
    </source>
</evidence>
<feature type="coiled-coil region" evidence="8">
    <location>
        <begin position="783"/>
        <end position="817"/>
    </location>
</feature>
<evidence type="ECO:0000256" key="4">
    <source>
        <dbReference type="ARBA" id="ARBA00022840"/>
    </source>
</evidence>
<keyword evidence="3 7" id="KW-0547">Nucleotide-binding</keyword>
<protein>
    <recommendedName>
        <fullName evidence="14">Kinesin motor domain-containing protein</fullName>
    </recommendedName>
</protein>
<dbReference type="InterPro" id="IPR027417">
    <property type="entry name" value="P-loop_NTPase"/>
</dbReference>
<evidence type="ECO:0000256" key="6">
    <source>
        <dbReference type="ARBA" id="ARBA00023212"/>
    </source>
</evidence>
<dbReference type="InterPro" id="IPR026109">
    <property type="entry name" value="GKAP1"/>
</dbReference>
<keyword evidence="6" id="KW-0206">Cytoskeleton</keyword>
<feature type="region of interest" description="Disordered" evidence="9">
    <location>
        <begin position="1343"/>
        <end position="1366"/>
    </location>
</feature>
<evidence type="ECO:0000313" key="13">
    <source>
        <dbReference type="Proteomes" id="UP000327493"/>
    </source>
</evidence>
<comment type="subcellular location">
    <subcellularLocation>
        <location evidence="1">Cytoplasm</location>
        <location evidence="1">Cytoskeleton</location>
    </subcellularLocation>
</comment>
<feature type="binding site" evidence="7">
    <location>
        <begin position="84"/>
        <end position="91"/>
    </location>
    <ligand>
        <name>ATP</name>
        <dbReference type="ChEBI" id="CHEBI:30616"/>
    </ligand>
</feature>
<evidence type="ECO:0000256" key="3">
    <source>
        <dbReference type="ARBA" id="ARBA00022741"/>
    </source>
</evidence>
<feature type="region of interest" description="Disordered" evidence="9">
    <location>
        <begin position="1247"/>
        <end position="1307"/>
    </location>
</feature>
<evidence type="ECO:0000259" key="10">
    <source>
        <dbReference type="PROSITE" id="PS50053"/>
    </source>
</evidence>
<accession>A0A5J5DFS6</accession>
<feature type="compositionally biased region" description="Low complexity" evidence="9">
    <location>
        <begin position="1119"/>
        <end position="1145"/>
    </location>
</feature>
<gene>
    <name evidence="12" type="ORF">FQN60_017612</name>
</gene>
<feature type="coiled-coil region" evidence="8">
    <location>
        <begin position="328"/>
        <end position="355"/>
    </location>
</feature>
<dbReference type="Pfam" id="PF00225">
    <property type="entry name" value="Kinesin"/>
    <property type="match status" value="1"/>
</dbReference>
<feature type="region of interest" description="Disordered" evidence="9">
    <location>
        <begin position="619"/>
        <end position="660"/>
    </location>
</feature>
<reference evidence="12 13" key="1">
    <citation type="submission" date="2019-08" db="EMBL/GenBank/DDBJ databases">
        <title>A chromosome-level genome assembly, high-density linkage maps, and genome scans reveal the genomic architecture of hybrid incompatibilities underlying speciation via character displacement in darters (Percidae: Etheostominae).</title>
        <authorList>
            <person name="Moran R.L."/>
            <person name="Catchen J.M."/>
            <person name="Fuller R.C."/>
        </authorList>
    </citation>
    <scope>NUCLEOTIDE SEQUENCE [LARGE SCALE GENOMIC DNA]</scope>
    <source>
        <strain evidence="12">EspeVRDwgs_2016</strain>
        <tissue evidence="12">Muscle</tissue>
    </source>
</reference>
<dbReference type="PANTHER" id="PTHR47969">
    <property type="entry name" value="CHROMOSOME-ASSOCIATED KINESIN KIF4A-RELATED"/>
    <property type="match status" value="1"/>
</dbReference>
<keyword evidence="13" id="KW-1185">Reference proteome</keyword>
<dbReference type="GO" id="GO:0007052">
    <property type="term" value="P:mitotic spindle organization"/>
    <property type="evidence" value="ECO:0007669"/>
    <property type="project" value="TreeGrafter"/>
</dbReference>
<dbReference type="SMART" id="SM00213">
    <property type="entry name" value="UBQ"/>
    <property type="match status" value="1"/>
</dbReference>
<dbReference type="PANTHER" id="PTHR47969:SF15">
    <property type="entry name" value="CHROMOSOME-ASSOCIATED KINESIN KIF4A-RELATED"/>
    <property type="match status" value="1"/>
</dbReference>
<feature type="compositionally biased region" description="Polar residues" evidence="9">
    <location>
        <begin position="1759"/>
        <end position="1768"/>
    </location>
</feature>
<dbReference type="Proteomes" id="UP000327493">
    <property type="component" value="Chromosome 5"/>
</dbReference>
<keyword evidence="2" id="KW-0963">Cytoplasm</keyword>
<dbReference type="InterPro" id="IPR006636">
    <property type="entry name" value="STI1_HS-bd"/>
</dbReference>
<dbReference type="InterPro" id="IPR027640">
    <property type="entry name" value="Kinesin-like_fam"/>
</dbReference>
<evidence type="ECO:0000256" key="1">
    <source>
        <dbReference type="ARBA" id="ARBA00004245"/>
    </source>
</evidence>
<dbReference type="InterPro" id="IPR036961">
    <property type="entry name" value="Kinesin_motor_dom_sf"/>
</dbReference>
<dbReference type="PROSITE" id="PS50053">
    <property type="entry name" value="UBIQUITIN_2"/>
    <property type="match status" value="1"/>
</dbReference>
<dbReference type="Gene3D" id="3.10.20.90">
    <property type="entry name" value="Phosphatidylinositol 3-kinase Catalytic Subunit, Chain A, domain 1"/>
    <property type="match status" value="1"/>
</dbReference>
<dbReference type="InterPro" id="IPR019821">
    <property type="entry name" value="Kinesin_motor_CS"/>
</dbReference>
<dbReference type="InterPro" id="IPR001752">
    <property type="entry name" value="Kinesin_motor_dom"/>
</dbReference>
<dbReference type="PROSITE" id="PS50067">
    <property type="entry name" value="KINESIN_MOTOR_2"/>
    <property type="match status" value="1"/>
</dbReference>